<accession>A0A4Y2KS87</accession>
<comment type="caution">
    <text evidence="1">The sequence shown here is derived from an EMBL/GenBank/DDBJ whole genome shotgun (WGS) entry which is preliminary data.</text>
</comment>
<proteinExistence type="predicted"/>
<evidence type="ECO:0000313" key="2">
    <source>
        <dbReference type="Proteomes" id="UP000499080"/>
    </source>
</evidence>
<dbReference type="AlphaFoldDB" id="A0A4Y2KS87"/>
<keyword evidence="2" id="KW-1185">Reference proteome</keyword>
<feature type="non-terminal residue" evidence="1">
    <location>
        <position position="1"/>
    </location>
</feature>
<evidence type="ECO:0000313" key="1">
    <source>
        <dbReference type="EMBL" id="GBN04353.1"/>
    </source>
</evidence>
<reference evidence="1 2" key="1">
    <citation type="journal article" date="2019" name="Sci. Rep.">
        <title>Orb-weaving spider Araneus ventricosus genome elucidates the spidroin gene catalogue.</title>
        <authorList>
            <person name="Kono N."/>
            <person name="Nakamura H."/>
            <person name="Ohtoshi R."/>
            <person name="Moran D.A.P."/>
            <person name="Shinohara A."/>
            <person name="Yoshida Y."/>
            <person name="Fujiwara M."/>
            <person name="Mori M."/>
            <person name="Tomita M."/>
            <person name="Arakawa K."/>
        </authorList>
    </citation>
    <scope>NUCLEOTIDE SEQUENCE [LARGE SCALE GENOMIC DNA]</scope>
</reference>
<dbReference type="EMBL" id="BGPR01004876">
    <property type="protein sequence ID" value="GBN04353.1"/>
    <property type="molecule type" value="Genomic_DNA"/>
</dbReference>
<dbReference type="Proteomes" id="UP000499080">
    <property type="component" value="Unassembled WGS sequence"/>
</dbReference>
<protein>
    <submittedName>
        <fullName evidence="1">Uncharacterized protein</fullName>
    </submittedName>
</protein>
<gene>
    <name evidence="1" type="ORF">AVEN_214726_1</name>
</gene>
<name>A0A4Y2KS87_ARAVE</name>
<sequence>MQDAGHVTEEDKYLVVDKNKILREEKQLGKKYRRKKI</sequence>
<organism evidence="1 2">
    <name type="scientific">Araneus ventricosus</name>
    <name type="common">Orbweaver spider</name>
    <name type="synonym">Epeira ventricosa</name>
    <dbReference type="NCBI Taxonomy" id="182803"/>
    <lineage>
        <taxon>Eukaryota</taxon>
        <taxon>Metazoa</taxon>
        <taxon>Ecdysozoa</taxon>
        <taxon>Arthropoda</taxon>
        <taxon>Chelicerata</taxon>
        <taxon>Arachnida</taxon>
        <taxon>Araneae</taxon>
        <taxon>Araneomorphae</taxon>
        <taxon>Entelegynae</taxon>
        <taxon>Araneoidea</taxon>
        <taxon>Araneidae</taxon>
        <taxon>Araneus</taxon>
    </lineage>
</organism>